<dbReference type="KEGG" id="rpd:RPD_4083"/>
<accession>Q131D7</accession>
<dbReference type="BioCyc" id="RPAL316057:RPD_RS20530-MONOMER"/>
<dbReference type="EMBL" id="CP000283">
    <property type="protein sequence ID" value="ABE41302.1"/>
    <property type="molecule type" value="Genomic_DNA"/>
</dbReference>
<evidence type="ECO:0000256" key="1">
    <source>
        <dbReference type="SAM" id="MobiDB-lite"/>
    </source>
</evidence>
<dbReference type="Pfam" id="PF12616">
    <property type="entry name" value="DUF3775"/>
    <property type="match status" value="1"/>
</dbReference>
<evidence type="ECO:0008006" key="4">
    <source>
        <dbReference type="Google" id="ProtNLM"/>
    </source>
</evidence>
<name>Q131D7_RHOPS</name>
<dbReference type="InterPro" id="IPR022254">
    <property type="entry name" value="DUF3775"/>
</dbReference>
<evidence type="ECO:0000313" key="2">
    <source>
        <dbReference type="EMBL" id="ABE41302.1"/>
    </source>
</evidence>
<dbReference type="AlphaFoldDB" id="Q131D7"/>
<organism evidence="2 3">
    <name type="scientific">Rhodopseudomonas palustris (strain BisB5)</name>
    <dbReference type="NCBI Taxonomy" id="316057"/>
    <lineage>
        <taxon>Bacteria</taxon>
        <taxon>Pseudomonadati</taxon>
        <taxon>Pseudomonadota</taxon>
        <taxon>Alphaproteobacteria</taxon>
        <taxon>Hyphomicrobiales</taxon>
        <taxon>Nitrobacteraceae</taxon>
        <taxon>Rhodopseudomonas</taxon>
    </lineage>
</organism>
<gene>
    <name evidence="2" type="ordered locus">RPD_4083</name>
</gene>
<feature type="region of interest" description="Disordered" evidence="1">
    <location>
        <begin position="24"/>
        <end position="48"/>
    </location>
</feature>
<dbReference type="eggNOG" id="ENOG5032ZE4">
    <property type="taxonomic scope" value="Bacteria"/>
</dbReference>
<sequence length="137" mass="14891">MPELAISTDKVGFLIEKAREYDVKEGATDPDSGSNGADDNMIGVLEDNGTDPVGQEIAGFIAAMSEDEQIDLVALMRLGRGDGTIQDWDDLRREAAEGRNGRTTRYLLGEPLLSDYLAAGLDEFGLSWNDERITPVV</sequence>
<protein>
    <recommendedName>
        <fullName evidence="4">DUF3775 domain-containing protein</fullName>
    </recommendedName>
</protein>
<dbReference type="HOGENOM" id="CLU_122278_0_0_5"/>
<proteinExistence type="predicted"/>
<dbReference type="Proteomes" id="UP000001818">
    <property type="component" value="Chromosome"/>
</dbReference>
<evidence type="ECO:0000313" key="3">
    <source>
        <dbReference type="Proteomes" id="UP000001818"/>
    </source>
</evidence>
<dbReference type="STRING" id="316057.RPD_4083"/>
<reference evidence="2 3" key="1">
    <citation type="submission" date="2006-03" db="EMBL/GenBank/DDBJ databases">
        <title>Complete sequence of Rhodopseudomonas palustris BisB5.</title>
        <authorList>
            <consortium name="US DOE Joint Genome Institute"/>
            <person name="Copeland A."/>
            <person name="Lucas S."/>
            <person name="Lapidus A."/>
            <person name="Barry K."/>
            <person name="Detter J.C."/>
            <person name="Glavina del Rio T."/>
            <person name="Hammon N."/>
            <person name="Israni S."/>
            <person name="Dalin E."/>
            <person name="Tice H."/>
            <person name="Pitluck S."/>
            <person name="Chain P."/>
            <person name="Malfatti S."/>
            <person name="Shin M."/>
            <person name="Vergez L."/>
            <person name="Schmutz J."/>
            <person name="Larimer F."/>
            <person name="Land M."/>
            <person name="Hauser L."/>
            <person name="Pelletier D.A."/>
            <person name="Kyrpides N."/>
            <person name="Lykidis A."/>
            <person name="Oda Y."/>
            <person name="Harwood C.S."/>
            <person name="Richardson P."/>
        </authorList>
    </citation>
    <scope>NUCLEOTIDE SEQUENCE [LARGE SCALE GENOMIC DNA]</scope>
    <source>
        <strain evidence="2 3">BisB5</strain>
    </source>
</reference>